<reference evidence="1 2" key="1">
    <citation type="submission" date="2018-11" db="EMBL/GenBank/DDBJ databases">
        <authorList>
            <consortium name="Pathogen Informatics"/>
        </authorList>
    </citation>
    <scope>NUCLEOTIDE SEQUENCE [LARGE SCALE GENOMIC DNA]</scope>
</reference>
<keyword evidence="2" id="KW-1185">Reference proteome</keyword>
<accession>A0A3P7KW22</accession>
<protein>
    <submittedName>
        <fullName evidence="1">Uncharacterized protein</fullName>
    </submittedName>
</protein>
<organism evidence="1 2">
    <name type="scientific">Strongylus vulgaris</name>
    <name type="common">Blood worm</name>
    <dbReference type="NCBI Taxonomy" id="40348"/>
    <lineage>
        <taxon>Eukaryota</taxon>
        <taxon>Metazoa</taxon>
        <taxon>Ecdysozoa</taxon>
        <taxon>Nematoda</taxon>
        <taxon>Chromadorea</taxon>
        <taxon>Rhabditida</taxon>
        <taxon>Rhabditina</taxon>
        <taxon>Rhabditomorpha</taxon>
        <taxon>Strongyloidea</taxon>
        <taxon>Strongylidae</taxon>
        <taxon>Strongylus</taxon>
    </lineage>
</organism>
<dbReference type="AlphaFoldDB" id="A0A3P7KW22"/>
<name>A0A3P7KW22_STRVU</name>
<gene>
    <name evidence="1" type="ORF">SVUK_LOCUS6390</name>
</gene>
<dbReference type="Proteomes" id="UP000270094">
    <property type="component" value="Unassembled WGS sequence"/>
</dbReference>
<dbReference type="EMBL" id="UYYB01020211">
    <property type="protein sequence ID" value="VDM71392.1"/>
    <property type="molecule type" value="Genomic_DNA"/>
</dbReference>
<evidence type="ECO:0000313" key="1">
    <source>
        <dbReference type="EMBL" id="VDM71392.1"/>
    </source>
</evidence>
<proteinExistence type="predicted"/>
<evidence type="ECO:0000313" key="2">
    <source>
        <dbReference type="Proteomes" id="UP000270094"/>
    </source>
</evidence>
<sequence>MSKLFGCNPEGFNSGGVIDGPGVDSLGATGRWGAVLADSDSFSKKRMNCSASEAPLLCRFLLELFPLTALRT</sequence>